<feature type="compositionally biased region" description="Polar residues" evidence="4">
    <location>
        <begin position="452"/>
        <end position="477"/>
    </location>
</feature>
<dbReference type="SMART" id="SM01014">
    <property type="entry name" value="ARID"/>
    <property type="match status" value="1"/>
</dbReference>
<name>A0A1L0DWP3_9ASCO</name>
<dbReference type="GO" id="GO:0016514">
    <property type="term" value="C:SWI/SNF complex"/>
    <property type="evidence" value="ECO:0007669"/>
    <property type="project" value="TreeGrafter"/>
</dbReference>
<evidence type="ECO:0000259" key="5">
    <source>
        <dbReference type="PROSITE" id="PS51011"/>
    </source>
</evidence>
<dbReference type="Proteomes" id="UP000182334">
    <property type="component" value="Chromosome VI"/>
</dbReference>
<dbReference type="SMART" id="SM00501">
    <property type="entry name" value="BRIGHT"/>
    <property type="match status" value="1"/>
</dbReference>
<dbReference type="InterPro" id="IPR001606">
    <property type="entry name" value="ARID_dom"/>
</dbReference>
<evidence type="ECO:0000313" key="6">
    <source>
        <dbReference type="EMBL" id="SGZ56726.1"/>
    </source>
</evidence>
<dbReference type="Pfam" id="PF01388">
    <property type="entry name" value="ARID"/>
    <property type="match status" value="1"/>
</dbReference>
<dbReference type="AlphaFoldDB" id="A0A1L0DWP3"/>
<feature type="region of interest" description="Disordered" evidence="4">
    <location>
        <begin position="189"/>
        <end position="221"/>
    </location>
</feature>
<proteinExistence type="predicted"/>
<dbReference type="Gene3D" id="1.10.150.60">
    <property type="entry name" value="ARID DNA-binding domain"/>
    <property type="match status" value="1"/>
</dbReference>
<dbReference type="InterPro" id="IPR051232">
    <property type="entry name" value="ARID/SWI1_ChromRemod"/>
</dbReference>
<protein>
    <submittedName>
        <fullName evidence="6">CIC11C00000000196</fullName>
    </submittedName>
</protein>
<feature type="region of interest" description="Disordered" evidence="4">
    <location>
        <begin position="17"/>
        <end position="56"/>
    </location>
</feature>
<keyword evidence="7" id="KW-1185">Reference proteome</keyword>
<reference evidence="6 7" key="1">
    <citation type="submission" date="2016-10" db="EMBL/GenBank/DDBJ databases">
        <authorList>
            <person name="de Groot N.N."/>
        </authorList>
    </citation>
    <scope>NUCLEOTIDE SEQUENCE [LARGE SCALE GENOMIC DNA]</scope>
    <source>
        <strain evidence="6 7">CBS 141442</strain>
    </source>
</reference>
<feature type="compositionally biased region" description="Basic and acidic residues" evidence="4">
    <location>
        <begin position="117"/>
        <end position="127"/>
    </location>
</feature>
<evidence type="ECO:0000256" key="3">
    <source>
        <dbReference type="ARBA" id="ARBA00023242"/>
    </source>
</evidence>
<dbReference type="InterPro" id="IPR036431">
    <property type="entry name" value="ARID_dom_sf"/>
</dbReference>
<dbReference type="SUPFAM" id="SSF46774">
    <property type="entry name" value="ARID-like"/>
    <property type="match status" value="1"/>
</dbReference>
<feature type="compositionally biased region" description="Low complexity" evidence="4">
    <location>
        <begin position="418"/>
        <end position="446"/>
    </location>
</feature>
<feature type="compositionally biased region" description="Low complexity" evidence="4">
    <location>
        <begin position="41"/>
        <end position="56"/>
    </location>
</feature>
<dbReference type="PANTHER" id="PTHR13964">
    <property type="entry name" value="RBP-RELATED"/>
    <property type="match status" value="1"/>
</dbReference>
<evidence type="ECO:0000256" key="1">
    <source>
        <dbReference type="ARBA" id="ARBA00023015"/>
    </source>
</evidence>
<dbReference type="PROSITE" id="PS51011">
    <property type="entry name" value="ARID"/>
    <property type="match status" value="1"/>
</dbReference>
<gene>
    <name evidence="6" type="ORF">SAMEA4029010_CIC11G00000000196</name>
</gene>
<keyword evidence="2" id="KW-0804">Transcription</keyword>
<evidence type="ECO:0000256" key="2">
    <source>
        <dbReference type="ARBA" id="ARBA00023163"/>
    </source>
</evidence>
<feature type="region of interest" description="Disordered" evidence="4">
    <location>
        <begin position="418"/>
        <end position="569"/>
    </location>
</feature>
<feature type="region of interest" description="Disordered" evidence="4">
    <location>
        <begin position="97"/>
        <end position="133"/>
    </location>
</feature>
<evidence type="ECO:0000313" key="7">
    <source>
        <dbReference type="Proteomes" id="UP000182334"/>
    </source>
</evidence>
<feature type="compositionally biased region" description="Polar residues" evidence="4">
    <location>
        <begin position="105"/>
        <end position="116"/>
    </location>
</feature>
<dbReference type="EMBL" id="LT635761">
    <property type="protein sequence ID" value="SGZ56726.1"/>
    <property type="molecule type" value="Genomic_DNA"/>
</dbReference>
<feature type="compositionally biased region" description="Polar residues" evidence="4">
    <location>
        <begin position="487"/>
        <end position="559"/>
    </location>
</feature>
<sequence length="1171" mass="130012">MSNFWFNDDGFNMGLQNNGESMGMFDDLDQAPLQHPATPNQQLQQQQQSQQPSQQVDGLFGQQDYQQFGGYAQKQSQPPLDAKSQQMYMRQDDNMSIPLHMPTQAPAQHTPGQQHTNLDRAKQEQLQKMRQQIVQQHMLQKQLQNQNQQSQQSQTQQFQQQYQQQQQQQQQQSLQYQLPQVQPLQLQSGATSGSMMGHSGPQVPPAHQGIQGPGPQGPQGQAQIAASAMLPAAMGADTNTPSAGSQYGGPGLGQDKTMPMAPGQAQLKLSHTQMAQLQHELFQMTLNDFMSRRGTPITQTPVVNNKRINLLVLHILTRKIGGASVVLKHLQMLSQPSLQVTDWTTVCQKLGLFDGIDILSNLAAKLQIEKQLGTCYLQNILPYEQHTLTEEGQKDIQARRVQFQRQLALRLQQNQQRLAAAVPGQSPQLQQNQMQQAPGQQGLMQNAHQRPMDSTNSPNPNQKLGQFQSPNAPSQSPRAGYMATPGALNQASPATSVTNLQRKASQPNGSNHTSPAVNSPYMQQQQISRSGSVNRRQSSINLQQFGQRHESSVTPQTQEPDLPSGDPNTIKKYVPIKKAGDTFGGLSMKTISDLGDEIELTKPVYLFAPELGSLNIHALTMSLRNYSENNPGEAFSALNTLLVTTTDSNFTFKVSDAPELLDTLVSLGSKILGQVTNSRKPESDNINFDFDTKSDIDSVFAKYVNKNSMNGEDIVLVVDSLTAEVVEDEDSDMEMDEIFSPQVTTTELVASHVEDESITLCTIPDFLTALQKFREENKYHFSKTQTKSATDQQVFLVDMLITVTMTLRNLSFTDGTRGVMSSHKGLKSLIFGVVKGVAVQPESFQFERKKLCVLKDCLLILDRIAFQMELDSLEEAFLAFLLVTSFGPKLDSDESDSSLKFAFPIAPFETYTYLPYGIDVFTKLLVREPRNRAYLQAILTGTLNIINSSSHPSSASVTISPKDHHETKKLLKAYLGGNEEKAKLGILLTRAFKFLISGIPCSVSGVEYTRFVFQRSSTVLQTLFGVKLLIDLIPMEEVNGNLTLLTTHWLSSNVQKLFFNFIKNTFSLITESVKFAQTTNEHRILSYVAIKTLILINSLLANAVTLKSAISEGELSEEKTADIEDHLAKFKDLYRVQPEGEFVLNTLLASSIDPDVAQEVVRLHGLLGKLR</sequence>
<organism evidence="6 7">
    <name type="scientific">Sungouiella intermedia</name>
    <dbReference type="NCBI Taxonomy" id="45354"/>
    <lineage>
        <taxon>Eukaryota</taxon>
        <taxon>Fungi</taxon>
        <taxon>Dikarya</taxon>
        <taxon>Ascomycota</taxon>
        <taxon>Saccharomycotina</taxon>
        <taxon>Pichiomycetes</taxon>
        <taxon>Metschnikowiaceae</taxon>
        <taxon>Sungouiella</taxon>
    </lineage>
</organism>
<keyword evidence="3" id="KW-0539">Nucleus</keyword>
<dbReference type="OrthoDB" id="1938591at2759"/>
<dbReference type="STRING" id="45354.A0A1L0DWP3"/>
<feature type="domain" description="ARID" evidence="5">
    <location>
        <begin position="276"/>
        <end position="388"/>
    </location>
</feature>
<evidence type="ECO:0000256" key="4">
    <source>
        <dbReference type="SAM" id="MobiDB-lite"/>
    </source>
</evidence>
<keyword evidence="1" id="KW-0805">Transcription regulation</keyword>
<dbReference type="PANTHER" id="PTHR13964:SF27">
    <property type="entry name" value="HAT-TRICK, ISOFORM D"/>
    <property type="match status" value="1"/>
</dbReference>
<dbReference type="GO" id="GO:0006357">
    <property type="term" value="P:regulation of transcription by RNA polymerase II"/>
    <property type="evidence" value="ECO:0007669"/>
    <property type="project" value="TreeGrafter"/>
</dbReference>
<dbReference type="GO" id="GO:0000976">
    <property type="term" value="F:transcription cis-regulatory region binding"/>
    <property type="evidence" value="ECO:0007669"/>
    <property type="project" value="TreeGrafter"/>
</dbReference>
<accession>A0A1L0DWP3</accession>